<evidence type="ECO:0000256" key="9">
    <source>
        <dbReference type="HAMAP-Rule" id="MF_01971"/>
    </source>
</evidence>
<dbReference type="SUPFAM" id="SSF51905">
    <property type="entry name" value="FAD/NAD(P)-binding domain"/>
    <property type="match status" value="1"/>
</dbReference>
<evidence type="ECO:0000313" key="12">
    <source>
        <dbReference type="Proteomes" id="UP000002432"/>
    </source>
</evidence>
<keyword evidence="12" id="KW-1185">Reference proteome</keyword>
<dbReference type="RefSeq" id="WP_011521488.1">
    <property type="nucleotide sequence ID" value="NC_008009.1"/>
</dbReference>
<keyword evidence="2 9" id="KW-0285">Flavoprotein</keyword>
<protein>
    <recommendedName>
        <fullName evidence="9">Kynurenine 3-monooxygenase</fullName>
        <ecNumber evidence="9">1.14.13.9</ecNumber>
    </recommendedName>
    <alternativeName>
        <fullName evidence="9">Kynurenine 3-hydroxylase</fullName>
    </alternativeName>
</protein>
<evidence type="ECO:0000256" key="4">
    <source>
        <dbReference type="ARBA" id="ARBA00022827"/>
    </source>
</evidence>
<dbReference type="UniPathway" id="UPA00253">
    <property type="reaction ID" value="UER00328"/>
</dbReference>
<dbReference type="PANTHER" id="PTHR46028">
    <property type="entry name" value="KYNURENINE 3-MONOOXYGENASE"/>
    <property type="match status" value="1"/>
</dbReference>
<comment type="function">
    <text evidence="9">Catalyzes the hydroxylation of L-kynurenine (L-Kyn) to form 3-hydroxy-L-kynurenine (L-3OHKyn). Required for synthesis of quinolinic acid.</text>
</comment>
<dbReference type="PANTHER" id="PTHR46028:SF2">
    <property type="entry name" value="KYNURENINE 3-MONOOXYGENASE"/>
    <property type="match status" value="1"/>
</dbReference>
<dbReference type="GO" id="GO:0071949">
    <property type="term" value="F:FAD binding"/>
    <property type="evidence" value="ECO:0007669"/>
    <property type="project" value="InterPro"/>
</dbReference>
<evidence type="ECO:0000256" key="2">
    <source>
        <dbReference type="ARBA" id="ARBA00022630"/>
    </source>
</evidence>
<dbReference type="Proteomes" id="UP000002432">
    <property type="component" value="Chromosome"/>
</dbReference>
<organism evidence="11 12">
    <name type="scientific">Koribacter versatilis (strain Ellin345)</name>
    <dbReference type="NCBI Taxonomy" id="204669"/>
    <lineage>
        <taxon>Bacteria</taxon>
        <taxon>Pseudomonadati</taxon>
        <taxon>Acidobacteriota</taxon>
        <taxon>Terriglobia</taxon>
        <taxon>Terriglobales</taxon>
        <taxon>Candidatus Korobacteraceae</taxon>
        <taxon>Candidatus Korobacter</taxon>
    </lineage>
</organism>
<comment type="pathway">
    <text evidence="9">Cofactor biosynthesis; NAD(+) biosynthesis; quinolinate from L-kynurenine: step 1/3.</text>
</comment>
<comment type="similarity">
    <text evidence="9">Belongs to the aromatic-ring hydroxylase family. KMO subfamily.</text>
</comment>
<dbReference type="HOGENOM" id="CLU_023210_0_1_0"/>
<keyword evidence="6 9" id="KW-0560">Oxidoreductase</keyword>
<dbReference type="EnsemblBacteria" id="ABF39686">
    <property type="protein sequence ID" value="ABF39686"/>
    <property type="gene ID" value="Acid345_0681"/>
</dbReference>
<dbReference type="eggNOG" id="COG0654">
    <property type="taxonomic scope" value="Bacteria"/>
</dbReference>
<feature type="domain" description="FAD-binding" evidence="10">
    <location>
        <begin position="6"/>
        <end position="326"/>
    </location>
</feature>
<dbReference type="InterPro" id="IPR036188">
    <property type="entry name" value="FAD/NAD-bd_sf"/>
</dbReference>
<dbReference type="InterPro" id="IPR002938">
    <property type="entry name" value="FAD-bd"/>
</dbReference>
<dbReference type="AlphaFoldDB" id="Q1ITW4"/>
<evidence type="ECO:0000256" key="6">
    <source>
        <dbReference type="ARBA" id="ARBA00023002"/>
    </source>
</evidence>
<dbReference type="PRINTS" id="PR00420">
    <property type="entry name" value="RNGMNOXGNASE"/>
</dbReference>
<dbReference type="GO" id="GO:0019805">
    <property type="term" value="P:quinolinate biosynthetic process"/>
    <property type="evidence" value="ECO:0007669"/>
    <property type="project" value="UniProtKB-UniRule"/>
</dbReference>
<dbReference type="Gene3D" id="3.50.50.60">
    <property type="entry name" value="FAD/NAD(P)-binding domain"/>
    <property type="match status" value="1"/>
</dbReference>
<reference evidence="11 12" key="1">
    <citation type="journal article" date="2009" name="Appl. Environ. Microbiol.">
        <title>Three genomes from the phylum Acidobacteria provide insight into the lifestyles of these microorganisms in soils.</title>
        <authorList>
            <person name="Ward N.L."/>
            <person name="Challacombe J.F."/>
            <person name="Janssen P.H."/>
            <person name="Henrissat B."/>
            <person name="Coutinho P.M."/>
            <person name="Wu M."/>
            <person name="Xie G."/>
            <person name="Haft D.H."/>
            <person name="Sait M."/>
            <person name="Badger J."/>
            <person name="Barabote R.D."/>
            <person name="Bradley B."/>
            <person name="Brettin T.S."/>
            <person name="Brinkac L.M."/>
            <person name="Bruce D."/>
            <person name="Creasy T."/>
            <person name="Daugherty S.C."/>
            <person name="Davidsen T.M."/>
            <person name="DeBoy R.T."/>
            <person name="Detter J.C."/>
            <person name="Dodson R.J."/>
            <person name="Durkin A.S."/>
            <person name="Ganapathy A."/>
            <person name="Gwinn-Giglio M."/>
            <person name="Han C.S."/>
            <person name="Khouri H."/>
            <person name="Kiss H."/>
            <person name="Kothari S.P."/>
            <person name="Madupu R."/>
            <person name="Nelson K.E."/>
            <person name="Nelson W.C."/>
            <person name="Paulsen I."/>
            <person name="Penn K."/>
            <person name="Ren Q."/>
            <person name="Rosovitz M.J."/>
            <person name="Selengut J.D."/>
            <person name="Shrivastava S."/>
            <person name="Sullivan S.A."/>
            <person name="Tapia R."/>
            <person name="Thompson L.S."/>
            <person name="Watkins K.L."/>
            <person name="Yang Q."/>
            <person name="Yu C."/>
            <person name="Zafar N."/>
            <person name="Zhou L."/>
            <person name="Kuske C.R."/>
        </authorList>
    </citation>
    <scope>NUCLEOTIDE SEQUENCE [LARGE SCALE GENOMIC DNA]</scope>
    <source>
        <strain evidence="11 12">Ellin345</strain>
    </source>
</reference>
<name>Q1ITW4_KORVE</name>
<dbReference type="InterPro" id="IPR027545">
    <property type="entry name" value="Kynurenine_monooxygenase"/>
</dbReference>
<keyword evidence="7 9" id="KW-0503">Monooxygenase</keyword>
<dbReference type="GO" id="GO:0043420">
    <property type="term" value="P:anthranilate metabolic process"/>
    <property type="evidence" value="ECO:0007669"/>
    <property type="project" value="UniProtKB-UniRule"/>
</dbReference>
<dbReference type="FunFam" id="3.50.50.60:FF:000185">
    <property type="entry name" value="Kynurenine 3-monooxygenase"/>
    <property type="match status" value="1"/>
</dbReference>
<gene>
    <name evidence="9" type="primary">kmo</name>
    <name evidence="11" type="ordered locus">Acid345_0681</name>
</gene>
<evidence type="ECO:0000256" key="8">
    <source>
        <dbReference type="ARBA" id="ARBA00047818"/>
    </source>
</evidence>
<proteinExistence type="inferred from homology"/>
<dbReference type="GO" id="GO:0070189">
    <property type="term" value="P:kynurenine metabolic process"/>
    <property type="evidence" value="ECO:0007669"/>
    <property type="project" value="TreeGrafter"/>
</dbReference>
<comment type="catalytic activity">
    <reaction evidence="8 9">
        <text>L-kynurenine + NADPH + O2 + H(+) = 3-hydroxy-L-kynurenine + NADP(+) + H2O</text>
        <dbReference type="Rhea" id="RHEA:20545"/>
        <dbReference type="ChEBI" id="CHEBI:15377"/>
        <dbReference type="ChEBI" id="CHEBI:15378"/>
        <dbReference type="ChEBI" id="CHEBI:15379"/>
        <dbReference type="ChEBI" id="CHEBI:57783"/>
        <dbReference type="ChEBI" id="CHEBI:57959"/>
        <dbReference type="ChEBI" id="CHEBI:58125"/>
        <dbReference type="ChEBI" id="CHEBI:58349"/>
        <dbReference type="EC" id="1.14.13.9"/>
    </reaction>
</comment>
<comment type="cofactor">
    <cofactor evidence="1 9">
        <name>FAD</name>
        <dbReference type="ChEBI" id="CHEBI:57692"/>
    </cofactor>
</comment>
<dbReference type="EMBL" id="CP000360">
    <property type="protein sequence ID" value="ABF39686.1"/>
    <property type="molecule type" value="Genomic_DNA"/>
</dbReference>
<accession>Q1ITW4</accession>
<keyword evidence="5 9" id="KW-0521">NADP</keyword>
<evidence type="ECO:0000313" key="11">
    <source>
        <dbReference type="EMBL" id="ABF39686.1"/>
    </source>
</evidence>
<evidence type="ECO:0000256" key="1">
    <source>
        <dbReference type="ARBA" id="ARBA00001974"/>
    </source>
</evidence>
<keyword evidence="3 9" id="KW-0662">Pyridine nucleotide biosynthesis</keyword>
<keyword evidence="4 9" id="KW-0274">FAD</keyword>
<dbReference type="OrthoDB" id="9766816at2"/>
<evidence type="ECO:0000256" key="7">
    <source>
        <dbReference type="ARBA" id="ARBA00023033"/>
    </source>
</evidence>
<dbReference type="KEGG" id="aba:Acid345_0681"/>
<dbReference type="GO" id="GO:0009435">
    <property type="term" value="P:NAD+ biosynthetic process"/>
    <property type="evidence" value="ECO:0007669"/>
    <property type="project" value="UniProtKB-UniPathway"/>
</dbReference>
<evidence type="ECO:0000259" key="10">
    <source>
        <dbReference type="Pfam" id="PF01494"/>
    </source>
</evidence>
<dbReference type="STRING" id="204669.Acid345_0681"/>
<dbReference type="EC" id="1.14.13.9" evidence="9"/>
<sequence>MASKEKITIVGSGLAGPLLAISLKKRGLDVELYERRPDMRKVHISAGRSINLALSTRGIYALREIGVWPQIEKIIIPMRGRMMHALNGALTFQPYGKDETEVINSVSRADLNIALMDAAEAQGITIHFNQRCTHFDLRERAVYFRDEETDERKTVNSELVIGADGAVSAVRRDFLKLQRFNFSQQYLDYGYKELTIPPNSDGKHAMETHALHIWPRGSFMLIALPNIDGTFGCILFLPFEGKNSFQLLQNNSDIVKFFEENFPDAMALMPRLAENFFANPVGAMVTVKCSPWSHGSRALLLGDAAHAIVPFFGQGLNCSFEDCTVLLGLLDRYGPNWPVVFREFGAARKVNTDAIADMAIENFVEMRDKVGDSRFLFKKKVELALEAKFPGLFVPKYAMVTFHRVPYSVAESRGRIQDRILSELCDPIAKIEDLDWQRADELVHRNLTPLEDA</sequence>
<dbReference type="GO" id="GO:0004502">
    <property type="term" value="F:kynurenine 3-monooxygenase activity"/>
    <property type="evidence" value="ECO:0007669"/>
    <property type="project" value="UniProtKB-UniRule"/>
</dbReference>
<dbReference type="HAMAP" id="MF_01971">
    <property type="entry name" value="Kynurenine_monooxygenase"/>
    <property type="match status" value="1"/>
</dbReference>
<dbReference type="Pfam" id="PF01494">
    <property type="entry name" value="FAD_binding_3"/>
    <property type="match status" value="1"/>
</dbReference>
<evidence type="ECO:0000256" key="3">
    <source>
        <dbReference type="ARBA" id="ARBA00022642"/>
    </source>
</evidence>
<evidence type="ECO:0000256" key="5">
    <source>
        <dbReference type="ARBA" id="ARBA00022857"/>
    </source>
</evidence>
<dbReference type="GO" id="GO:0006569">
    <property type="term" value="P:L-tryptophan catabolic process"/>
    <property type="evidence" value="ECO:0007669"/>
    <property type="project" value="UniProtKB-UniRule"/>
</dbReference>